<proteinExistence type="predicted"/>
<organism evidence="1 2">
    <name type="scientific">Ceratodon purpureus</name>
    <name type="common">Fire moss</name>
    <name type="synonym">Dicranum purpureum</name>
    <dbReference type="NCBI Taxonomy" id="3225"/>
    <lineage>
        <taxon>Eukaryota</taxon>
        <taxon>Viridiplantae</taxon>
        <taxon>Streptophyta</taxon>
        <taxon>Embryophyta</taxon>
        <taxon>Bryophyta</taxon>
        <taxon>Bryophytina</taxon>
        <taxon>Bryopsida</taxon>
        <taxon>Dicranidae</taxon>
        <taxon>Pseudoditrichales</taxon>
        <taxon>Ditrichaceae</taxon>
        <taxon>Ceratodon</taxon>
    </lineage>
</organism>
<evidence type="ECO:0000313" key="2">
    <source>
        <dbReference type="Proteomes" id="UP000822688"/>
    </source>
</evidence>
<gene>
    <name evidence="1" type="ORF">KC19_9G107800</name>
</gene>
<comment type="caution">
    <text evidence="1">The sequence shown here is derived from an EMBL/GenBank/DDBJ whole genome shotgun (WGS) entry which is preliminary data.</text>
</comment>
<dbReference type="PANTHER" id="PTHR31672">
    <property type="entry name" value="BNACNNG10540D PROTEIN"/>
    <property type="match status" value="1"/>
</dbReference>
<accession>A0A8T0GUE8</accession>
<sequence length="353" mass="40388">MDITLWGTLPAEVVERICALLPLSKIFEFLKLCEPWSRLPTATRFRQFCAKAHGDLFGIVMFSENSQSFRLAICDPKHEEWSHLELSSLPSGRELVYGRDGGLMCVISHDFDRFKGPPCILVFNPLTGDKKYIRVSSFTASIDRESELYAVLLQLVMDEELGCYKLVFLTQIINPSRGTVYYSESYDSVSGLWSALDSGFVHGDGFLYGKCCHVCFDCRLKKFCSPAEYGKSVRNPHHVYFPNVYPDLTFDPFLIFVRDHRFELDIVEDVETSTEEHLICKAEISECVWQNGWNEKSMVKLAMELPYGRDEAGFLACTRYVFIIADLYGSDCRHHMVLYDKVTSRVCPSTILD</sequence>
<evidence type="ECO:0000313" key="1">
    <source>
        <dbReference type="EMBL" id="KAG0561979.1"/>
    </source>
</evidence>
<dbReference type="AlphaFoldDB" id="A0A8T0GUE8"/>
<reference evidence="1" key="1">
    <citation type="submission" date="2020-06" db="EMBL/GenBank/DDBJ databases">
        <title>WGS assembly of Ceratodon purpureus strain R40.</title>
        <authorList>
            <person name="Carey S.B."/>
            <person name="Jenkins J."/>
            <person name="Shu S."/>
            <person name="Lovell J.T."/>
            <person name="Sreedasyam A."/>
            <person name="Maumus F."/>
            <person name="Tiley G.P."/>
            <person name="Fernandez-Pozo N."/>
            <person name="Barry K."/>
            <person name="Chen C."/>
            <person name="Wang M."/>
            <person name="Lipzen A."/>
            <person name="Daum C."/>
            <person name="Saski C.A."/>
            <person name="Payton A.C."/>
            <person name="Mcbreen J.C."/>
            <person name="Conrad R.E."/>
            <person name="Kollar L.M."/>
            <person name="Olsson S."/>
            <person name="Huttunen S."/>
            <person name="Landis J.B."/>
            <person name="Wickett N.J."/>
            <person name="Johnson M.G."/>
            <person name="Rensing S.A."/>
            <person name="Grimwood J."/>
            <person name="Schmutz J."/>
            <person name="Mcdaniel S.F."/>
        </authorList>
    </citation>
    <scope>NUCLEOTIDE SEQUENCE</scope>
    <source>
        <strain evidence="1">R40</strain>
    </source>
</reference>
<protein>
    <recommendedName>
        <fullName evidence="3">F-box domain-containing protein</fullName>
    </recommendedName>
</protein>
<evidence type="ECO:0008006" key="3">
    <source>
        <dbReference type="Google" id="ProtNLM"/>
    </source>
</evidence>
<name>A0A8T0GUE8_CERPU</name>
<dbReference type="Proteomes" id="UP000822688">
    <property type="component" value="Chromosome 9"/>
</dbReference>
<keyword evidence="2" id="KW-1185">Reference proteome</keyword>
<dbReference type="PANTHER" id="PTHR31672:SF2">
    <property type="entry name" value="F-BOX DOMAIN-CONTAINING PROTEIN"/>
    <property type="match status" value="1"/>
</dbReference>
<dbReference type="EMBL" id="CM026430">
    <property type="protein sequence ID" value="KAG0561979.1"/>
    <property type="molecule type" value="Genomic_DNA"/>
</dbReference>
<dbReference type="InterPro" id="IPR050796">
    <property type="entry name" value="SCF_F-box_component"/>
</dbReference>